<dbReference type="CDD" id="cd16364">
    <property type="entry name" value="T3SC_I-like"/>
    <property type="match status" value="1"/>
</dbReference>
<reference evidence="1 2" key="1">
    <citation type="submission" date="2017-05" db="EMBL/GenBank/DDBJ databases">
        <title>Complete and WGS of Bordetella genogroups.</title>
        <authorList>
            <person name="Spilker T."/>
            <person name="Lipuma J."/>
        </authorList>
    </citation>
    <scope>NUCLEOTIDE SEQUENCE [LARGE SCALE GENOMIC DNA]</scope>
    <source>
        <strain evidence="1 2">AU3139</strain>
    </source>
</reference>
<dbReference type="SUPFAM" id="SSF69635">
    <property type="entry name" value="Type III secretory system chaperone-like"/>
    <property type="match status" value="1"/>
</dbReference>
<comment type="caution">
    <text evidence="1">The sequence shown here is derived from an EMBL/GenBank/DDBJ whole genome shotgun (WGS) entry which is preliminary data.</text>
</comment>
<keyword evidence="2" id="KW-1185">Reference proteome</keyword>
<organism evidence="1 2">
    <name type="scientific">Bordetella genomosp. 6</name>
    <dbReference type="NCBI Taxonomy" id="463024"/>
    <lineage>
        <taxon>Bacteria</taxon>
        <taxon>Pseudomonadati</taxon>
        <taxon>Pseudomonadota</taxon>
        <taxon>Betaproteobacteria</taxon>
        <taxon>Burkholderiales</taxon>
        <taxon>Alcaligenaceae</taxon>
        <taxon>Bordetella</taxon>
    </lineage>
</organism>
<dbReference type="Gene3D" id="3.30.1460.10">
    <property type="match status" value="1"/>
</dbReference>
<dbReference type="Pfam" id="PF05932">
    <property type="entry name" value="CesT"/>
    <property type="match status" value="1"/>
</dbReference>
<evidence type="ECO:0000313" key="2">
    <source>
        <dbReference type="Proteomes" id="UP000216524"/>
    </source>
</evidence>
<evidence type="ECO:0000313" key="1">
    <source>
        <dbReference type="EMBL" id="OZI80803.1"/>
    </source>
</evidence>
<gene>
    <name evidence="1" type="ORF">CAL23_03455</name>
</gene>
<proteinExistence type="predicted"/>
<dbReference type="Proteomes" id="UP000216524">
    <property type="component" value="Unassembled WGS sequence"/>
</dbReference>
<name>A0ABX4FF15_9BORD</name>
<dbReference type="InterPro" id="IPR010261">
    <property type="entry name" value="Tir_chaperone"/>
</dbReference>
<dbReference type="EMBL" id="NEVV01000001">
    <property type="protein sequence ID" value="OZI80803.1"/>
    <property type="molecule type" value="Genomic_DNA"/>
</dbReference>
<dbReference type="RefSeq" id="WP_068927098.1">
    <property type="nucleotide sequence ID" value="NZ_CP021107.1"/>
</dbReference>
<accession>A0ABX4FF15</accession>
<sequence length="133" mass="13979">MFPLLIRNLRHLLGLPAGADEPVTSLAIDEQWVVHIGCEDDMVTVLLPLGPAPDPLPGTALANSLAQWPPVLLDLSEQGEAILWAREHVGRLTAEQLHALLARLAARAAALMAPDAAPPASPQGTAEVAGRKA</sequence>
<protein>
    <submittedName>
        <fullName evidence="1">Uncharacterized protein</fullName>
    </submittedName>
</protein>